<keyword evidence="2" id="KW-1185">Reference proteome</keyword>
<protein>
    <submittedName>
        <fullName evidence="1">Uncharacterized protein</fullName>
    </submittedName>
</protein>
<comment type="caution">
    <text evidence="1">The sequence shown here is derived from an EMBL/GenBank/DDBJ whole genome shotgun (WGS) entry which is preliminary data.</text>
</comment>
<gene>
    <name evidence="1" type="ORF">KUTeg_017410</name>
</gene>
<sequence length="40" mass="4741">MNVKKMRPSKPIFKLPRAEKLKIPVEEPILHLNSVYGYQF</sequence>
<proteinExistence type="predicted"/>
<dbReference type="Proteomes" id="UP001217089">
    <property type="component" value="Unassembled WGS sequence"/>
</dbReference>
<evidence type="ECO:0000313" key="1">
    <source>
        <dbReference type="EMBL" id="KAJ8305037.1"/>
    </source>
</evidence>
<accession>A0ABQ9EN56</accession>
<organism evidence="1 2">
    <name type="scientific">Tegillarca granosa</name>
    <name type="common">Malaysian cockle</name>
    <name type="synonym">Anadara granosa</name>
    <dbReference type="NCBI Taxonomy" id="220873"/>
    <lineage>
        <taxon>Eukaryota</taxon>
        <taxon>Metazoa</taxon>
        <taxon>Spiralia</taxon>
        <taxon>Lophotrochozoa</taxon>
        <taxon>Mollusca</taxon>
        <taxon>Bivalvia</taxon>
        <taxon>Autobranchia</taxon>
        <taxon>Pteriomorphia</taxon>
        <taxon>Arcoida</taxon>
        <taxon>Arcoidea</taxon>
        <taxon>Arcidae</taxon>
        <taxon>Tegillarca</taxon>
    </lineage>
</organism>
<name>A0ABQ9EN56_TEGGR</name>
<dbReference type="EMBL" id="JARBDR010000896">
    <property type="protein sequence ID" value="KAJ8305037.1"/>
    <property type="molecule type" value="Genomic_DNA"/>
</dbReference>
<evidence type="ECO:0000313" key="2">
    <source>
        <dbReference type="Proteomes" id="UP001217089"/>
    </source>
</evidence>
<reference evidence="1 2" key="1">
    <citation type="submission" date="2022-12" db="EMBL/GenBank/DDBJ databases">
        <title>Chromosome-level genome of Tegillarca granosa.</title>
        <authorList>
            <person name="Kim J."/>
        </authorList>
    </citation>
    <scope>NUCLEOTIDE SEQUENCE [LARGE SCALE GENOMIC DNA]</scope>
    <source>
        <strain evidence="1">Teg-2019</strain>
        <tissue evidence="1">Adductor muscle</tissue>
    </source>
</reference>